<sequence>MDVPTASMEPINNSNIFHCNSIQERGSLFLTIVMSIEMIVGLPGNTIALWIFCFRMKSWKAHTLFLFNLVLADFLLIVSVPFRIDTNLRNEHWVFGWAWCRINLFMLTVNRSASIAFMTAVALNRYFKVVHPHHCVSHMTRTQAAWLTGLIWSIVTAFSIPLLTINLVHPHGNVSLCRSFSSYEKVPLTLLIHYVAFTAEFFLPWFLLLFCSGRIVCSLRQRRIEKHKGVRRATVTVGVISLVFTICFMPGVITADLSFFTQFPA</sequence>
<evidence type="ECO:0000256" key="7">
    <source>
        <dbReference type="ARBA" id="ARBA00023224"/>
    </source>
</evidence>
<feature type="transmembrane region" description="Helical" evidence="9">
    <location>
        <begin position="28"/>
        <end position="52"/>
    </location>
</feature>
<dbReference type="PRINTS" id="PR00237">
    <property type="entry name" value="GPCRRHODOPSN"/>
</dbReference>
<dbReference type="Proteomes" id="UP001187415">
    <property type="component" value="Unassembled WGS sequence"/>
</dbReference>
<comment type="subcellular location">
    <subcellularLocation>
        <location evidence="1">Membrane</location>
        <topology evidence="1">Multi-pass membrane protein</topology>
    </subcellularLocation>
</comment>
<proteinExistence type="inferred from homology"/>
<feature type="transmembrane region" description="Helical" evidence="9">
    <location>
        <begin position="144"/>
        <end position="168"/>
    </location>
</feature>
<dbReference type="PROSITE" id="PS00237">
    <property type="entry name" value="G_PROTEIN_RECEP_F1_1"/>
    <property type="match status" value="1"/>
</dbReference>
<evidence type="ECO:0000259" key="10">
    <source>
        <dbReference type="PROSITE" id="PS50262"/>
    </source>
</evidence>
<gene>
    <name evidence="11" type="ORF">Q5P01_021118</name>
</gene>
<dbReference type="PANTHER" id="PTHR46048">
    <property type="entry name" value="HYDROXYCARBOXYLIC ACID RECEPTOR 2"/>
    <property type="match status" value="1"/>
</dbReference>
<keyword evidence="3 9" id="KW-1133">Transmembrane helix</keyword>
<evidence type="ECO:0000256" key="1">
    <source>
        <dbReference type="ARBA" id="ARBA00004141"/>
    </source>
</evidence>
<dbReference type="GO" id="GO:0005886">
    <property type="term" value="C:plasma membrane"/>
    <property type="evidence" value="ECO:0007669"/>
    <property type="project" value="TreeGrafter"/>
</dbReference>
<keyword evidence="2 8" id="KW-0812">Transmembrane</keyword>
<organism evidence="11 12">
    <name type="scientific">Channa striata</name>
    <name type="common">Snakehead murrel</name>
    <name type="synonym">Ophicephalus striatus</name>
    <dbReference type="NCBI Taxonomy" id="64152"/>
    <lineage>
        <taxon>Eukaryota</taxon>
        <taxon>Metazoa</taxon>
        <taxon>Chordata</taxon>
        <taxon>Craniata</taxon>
        <taxon>Vertebrata</taxon>
        <taxon>Euteleostomi</taxon>
        <taxon>Actinopterygii</taxon>
        <taxon>Neopterygii</taxon>
        <taxon>Teleostei</taxon>
        <taxon>Neoteleostei</taxon>
        <taxon>Acanthomorphata</taxon>
        <taxon>Anabantaria</taxon>
        <taxon>Anabantiformes</taxon>
        <taxon>Channoidei</taxon>
        <taxon>Channidae</taxon>
        <taxon>Channa</taxon>
    </lineage>
</organism>
<comment type="caution">
    <text evidence="11">The sequence shown here is derived from an EMBL/GenBank/DDBJ whole genome shotgun (WGS) entry which is preliminary data.</text>
</comment>
<dbReference type="Gene3D" id="1.20.1070.10">
    <property type="entry name" value="Rhodopsin 7-helix transmembrane proteins"/>
    <property type="match status" value="1"/>
</dbReference>
<evidence type="ECO:0000256" key="4">
    <source>
        <dbReference type="ARBA" id="ARBA00023040"/>
    </source>
</evidence>
<feature type="transmembrane region" description="Helical" evidence="9">
    <location>
        <begin position="233"/>
        <end position="253"/>
    </location>
</feature>
<dbReference type="InterPro" id="IPR000276">
    <property type="entry name" value="GPCR_Rhodpsn"/>
</dbReference>
<keyword evidence="5 9" id="KW-0472">Membrane</keyword>
<feature type="domain" description="G-protein coupled receptors family 1 profile" evidence="10">
    <location>
        <begin position="44"/>
        <end position="265"/>
    </location>
</feature>
<protein>
    <recommendedName>
        <fullName evidence="10">G-protein coupled receptors family 1 profile domain-containing protein</fullName>
    </recommendedName>
</protein>
<dbReference type="InterPro" id="IPR051893">
    <property type="entry name" value="HCARs"/>
</dbReference>
<evidence type="ECO:0000313" key="11">
    <source>
        <dbReference type="EMBL" id="KAK2823943.1"/>
    </source>
</evidence>
<evidence type="ECO:0000313" key="12">
    <source>
        <dbReference type="Proteomes" id="UP001187415"/>
    </source>
</evidence>
<reference evidence="11" key="1">
    <citation type="submission" date="2023-07" db="EMBL/GenBank/DDBJ databases">
        <title>Chromosome-level Genome Assembly of Striped Snakehead (Channa striata).</title>
        <authorList>
            <person name="Liu H."/>
        </authorList>
    </citation>
    <scope>NUCLEOTIDE SEQUENCE</scope>
    <source>
        <strain evidence="11">Gz</strain>
        <tissue evidence="11">Muscle</tissue>
    </source>
</reference>
<evidence type="ECO:0000256" key="5">
    <source>
        <dbReference type="ARBA" id="ARBA00023136"/>
    </source>
</evidence>
<feature type="transmembrane region" description="Helical" evidence="9">
    <location>
        <begin position="64"/>
        <end position="84"/>
    </location>
</feature>
<feature type="transmembrane region" description="Helical" evidence="9">
    <location>
        <begin position="188"/>
        <end position="212"/>
    </location>
</feature>
<dbReference type="InterPro" id="IPR017452">
    <property type="entry name" value="GPCR_Rhodpsn_7TM"/>
</dbReference>
<dbReference type="GO" id="GO:0004930">
    <property type="term" value="F:G protein-coupled receptor activity"/>
    <property type="evidence" value="ECO:0007669"/>
    <property type="project" value="UniProtKB-KW"/>
</dbReference>
<keyword evidence="4 8" id="KW-0297">G-protein coupled receptor</keyword>
<evidence type="ECO:0000256" key="2">
    <source>
        <dbReference type="ARBA" id="ARBA00022692"/>
    </source>
</evidence>
<keyword evidence="7 8" id="KW-0807">Transducer</keyword>
<feature type="transmembrane region" description="Helical" evidence="9">
    <location>
        <begin position="104"/>
        <end position="123"/>
    </location>
</feature>
<accession>A0AA88S5X6</accession>
<dbReference type="SUPFAM" id="SSF81321">
    <property type="entry name" value="Family A G protein-coupled receptor-like"/>
    <property type="match status" value="1"/>
</dbReference>
<keyword evidence="6 8" id="KW-0675">Receptor</keyword>
<dbReference type="AlphaFoldDB" id="A0AA88S5X6"/>
<dbReference type="EMBL" id="JAUPFM010000017">
    <property type="protein sequence ID" value="KAK2823943.1"/>
    <property type="molecule type" value="Genomic_DNA"/>
</dbReference>
<dbReference type="Pfam" id="PF00001">
    <property type="entry name" value="7tm_1"/>
    <property type="match status" value="1"/>
</dbReference>
<evidence type="ECO:0000256" key="9">
    <source>
        <dbReference type="SAM" id="Phobius"/>
    </source>
</evidence>
<name>A0AA88S5X6_CHASR</name>
<evidence type="ECO:0000256" key="3">
    <source>
        <dbReference type="ARBA" id="ARBA00022989"/>
    </source>
</evidence>
<dbReference type="PANTHER" id="PTHR46048:SF10">
    <property type="entry name" value="HYDROXYCARBOXYLIC ACID RECEPTOR 1-4-RELATED"/>
    <property type="match status" value="1"/>
</dbReference>
<evidence type="ECO:0000256" key="6">
    <source>
        <dbReference type="ARBA" id="ARBA00023170"/>
    </source>
</evidence>
<dbReference type="PROSITE" id="PS50262">
    <property type="entry name" value="G_PROTEIN_RECEP_F1_2"/>
    <property type="match status" value="1"/>
</dbReference>
<evidence type="ECO:0000256" key="8">
    <source>
        <dbReference type="RuleBase" id="RU000688"/>
    </source>
</evidence>
<comment type="similarity">
    <text evidence="8">Belongs to the G-protein coupled receptor 1 family.</text>
</comment>
<keyword evidence="12" id="KW-1185">Reference proteome</keyword>